<dbReference type="GO" id="GO:0000976">
    <property type="term" value="F:transcription cis-regulatory region binding"/>
    <property type="evidence" value="ECO:0007669"/>
    <property type="project" value="TreeGrafter"/>
</dbReference>
<dbReference type="Pfam" id="PF17937">
    <property type="entry name" value="TetR_C_28"/>
    <property type="match status" value="1"/>
</dbReference>
<evidence type="ECO:0000259" key="5">
    <source>
        <dbReference type="PROSITE" id="PS50977"/>
    </source>
</evidence>
<name>A0A3A6PBY6_9BACL</name>
<dbReference type="InterPro" id="IPR001647">
    <property type="entry name" value="HTH_TetR"/>
</dbReference>
<accession>A0A3A6PBY6</accession>
<dbReference type="InterPro" id="IPR009057">
    <property type="entry name" value="Homeodomain-like_sf"/>
</dbReference>
<dbReference type="InterPro" id="IPR050109">
    <property type="entry name" value="HTH-type_TetR-like_transc_reg"/>
</dbReference>
<dbReference type="InterPro" id="IPR041479">
    <property type="entry name" value="TetR_CgmR_C"/>
</dbReference>
<protein>
    <submittedName>
        <fullName evidence="6">TetR/AcrR family transcriptional regulator</fullName>
    </submittedName>
</protein>
<evidence type="ECO:0000313" key="6">
    <source>
        <dbReference type="EMBL" id="RJX37785.1"/>
    </source>
</evidence>
<feature type="DNA-binding region" description="H-T-H motif" evidence="4">
    <location>
        <begin position="29"/>
        <end position="48"/>
    </location>
</feature>
<evidence type="ECO:0000256" key="2">
    <source>
        <dbReference type="ARBA" id="ARBA00023125"/>
    </source>
</evidence>
<dbReference type="PANTHER" id="PTHR30055">
    <property type="entry name" value="HTH-TYPE TRANSCRIPTIONAL REGULATOR RUTR"/>
    <property type="match status" value="1"/>
</dbReference>
<reference evidence="6 7" key="1">
    <citation type="submission" date="2018-09" db="EMBL/GenBank/DDBJ databases">
        <title>Paenibacillus aracenensis nov. sp. isolated from a cave in southern Spain.</title>
        <authorList>
            <person name="Jurado V."/>
            <person name="Gutierrez-Patricio S."/>
            <person name="Gonzalez-Pimentel J.L."/>
            <person name="Miller A.Z."/>
            <person name="Laiz L."/>
            <person name="Saiz-Jimenez C."/>
        </authorList>
    </citation>
    <scope>NUCLEOTIDE SEQUENCE [LARGE SCALE GENOMIC DNA]</scope>
    <source>
        <strain evidence="6 7">JCM 19203</strain>
    </source>
</reference>
<evidence type="ECO:0000256" key="1">
    <source>
        <dbReference type="ARBA" id="ARBA00023015"/>
    </source>
</evidence>
<dbReference type="PROSITE" id="PS50977">
    <property type="entry name" value="HTH_TETR_2"/>
    <property type="match status" value="1"/>
</dbReference>
<feature type="domain" description="HTH tetR-type" evidence="5">
    <location>
        <begin position="6"/>
        <end position="66"/>
    </location>
</feature>
<gene>
    <name evidence="6" type="ORF">D3P09_22760</name>
</gene>
<dbReference type="Proteomes" id="UP000267798">
    <property type="component" value="Unassembled WGS sequence"/>
</dbReference>
<dbReference type="GO" id="GO:0003700">
    <property type="term" value="F:DNA-binding transcription factor activity"/>
    <property type="evidence" value="ECO:0007669"/>
    <property type="project" value="TreeGrafter"/>
</dbReference>
<dbReference type="AlphaFoldDB" id="A0A3A6PBY6"/>
<dbReference type="EMBL" id="QXQB01000005">
    <property type="protein sequence ID" value="RJX37785.1"/>
    <property type="molecule type" value="Genomic_DNA"/>
</dbReference>
<dbReference type="SUPFAM" id="SSF46689">
    <property type="entry name" value="Homeodomain-like"/>
    <property type="match status" value="1"/>
</dbReference>
<evidence type="ECO:0000313" key="7">
    <source>
        <dbReference type="Proteomes" id="UP000267798"/>
    </source>
</evidence>
<comment type="caution">
    <text evidence="6">The sequence shown here is derived from an EMBL/GenBank/DDBJ whole genome shotgun (WGS) entry which is preliminary data.</text>
</comment>
<proteinExistence type="predicted"/>
<keyword evidence="1" id="KW-0805">Transcription regulation</keyword>
<keyword evidence="3" id="KW-0804">Transcription</keyword>
<evidence type="ECO:0000256" key="3">
    <source>
        <dbReference type="ARBA" id="ARBA00023163"/>
    </source>
</evidence>
<dbReference type="Gene3D" id="1.10.357.10">
    <property type="entry name" value="Tetracycline Repressor, domain 2"/>
    <property type="match status" value="1"/>
</dbReference>
<dbReference type="RefSeq" id="WP_120113707.1">
    <property type="nucleotide sequence ID" value="NZ_QXQB01000005.1"/>
</dbReference>
<keyword evidence="2 4" id="KW-0238">DNA-binding</keyword>
<evidence type="ECO:0000256" key="4">
    <source>
        <dbReference type="PROSITE-ProRule" id="PRU00335"/>
    </source>
</evidence>
<dbReference type="PANTHER" id="PTHR30055:SF234">
    <property type="entry name" value="HTH-TYPE TRANSCRIPTIONAL REGULATOR BETI"/>
    <property type="match status" value="1"/>
</dbReference>
<dbReference type="OrthoDB" id="9806334at2"/>
<dbReference type="PRINTS" id="PR00455">
    <property type="entry name" value="HTHTETR"/>
</dbReference>
<keyword evidence="7" id="KW-1185">Reference proteome</keyword>
<dbReference type="Pfam" id="PF00440">
    <property type="entry name" value="TetR_N"/>
    <property type="match status" value="1"/>
</dbReference>
<organism evidence="6 7">
    <name type="scientific">Paenibacillus pinisoli</name>
    <dbReference type="NCBI Taxonomy" id="1276110"/>
    <lineage>
        <taxon>Bacteria</taxon>
        <taxon>Bacillati</taxon>
        <taxon>Bacillota</taxon>
        <taxon>Bacilli</taxon>
        <taxon>Bacillales</taxon>
        <taxon>Paenibacillaceae</taxon>
        <taxon>Paenibacillus</taxon>
    </lineage>
</organism>
<sequence>MSAKAKSKRIHIVKSAMKLVLTVDFNALTLDAVAKEAGVSKGGLLYHFPSKDALLQGITVYIFDEFTDMFHSYAARDNRKHGRWCRAYIQASREDLKHNSILNVGVMSSAMLEPVFVESMNNSYAYWFEKMSEDGLDPVIVNLIRLTIDGLYYSEMYRIKPLDEEALDVVIDTLMKWTEEGAII</sequence>